<proteinExistence type="inferred from homology"/>
<dbReference type="Proteomes" id="UP001345219">
    <property type="component" value="Chromosome 24"/>
</dbReference>
<reference evidence="6 7" key="1">
    <citation type="journal article" date="2023" name="Hortic Res">
        <title>Pangenome of water caltrop reveals structural variations and asymmetric subgenome divergence after allopolyploidization.</title>
        <authorList>
            <person name="Zhang X."/>
            <person name="Chen Y."/>
            <person name="Wang L."/>
            <person name="Yuan Y."/>
            <person name="Fang M."/>
            <person name="Shi L."/>
            <person name="Lu R."/>
            <person name="Comes H.P."/>
            <person name="Ma Y."/>
            <person name="Chen Y."/>
            <person name="Huang G."/>
            <person name="Zhou Y."/>
            <person name="Zheng Z."/>
            <person name="Qiu Y."/>
        </authorList>
    </citation>
    <scope>NUCLEOTIDE SEQUENCE [LARGE SCALE GENOMIC DNA]</scope>
    <source>
        <tissue evidence="6">Roots</tissue>
    </source>
</reference>
<keyword evidence="4" id="KW-0256">Endoplasmic reticulum</keyword>
<comment type="subcellular location">
    <subcellularLocation>
        <location evidence="1">Endoplasmic reticulum</location>
    </subcellularLocation>
</comment>
<protein>
    <recommendedName>
        <fullName evidence="3">procollagen-proline 4-dioxygenase</fullName>
        <ecNumber evidence="3">1.14.11.2</ecNumber>
    </recommendedName>
</protein>
<organism evidence="6 7">
    <name type="scientific">Trapa incisa</name>
    <dbReference type="NCBI Taxonomy" id="236973"/>
    <lineage>
        <taxon>Eukaryota</taxon>
        <taxon>Viridiplantae</taxon>
        <taxon>Streptophyta</taxon>
        <taxon>Embryophyta</taxon>
        <taxon>Tracheophyta</taxon>
        <taxon>Spermatophyta</taxon>
        <taxon>Magnoliopsida</taxon>
        <taxon>eudicotyledons</taxon>
        <taxon>Gunneridae</taxon>
        <taxon>Pentapetalae</taxon>
        <taxon>rosids</taxon>
        <taxon>malvids</taxon>
        <taxon>Myrtales</taxon>
        <taxon>Lythraceae</taxon>
        <taxon>Trapa</taxon>
    </lineage>
</organism>
<gene>
    <name evidence="6" type="ORF">SAY87_030825</name>
</gene>
<comment type="caution">
    <text evidence="6">The sequence shown here is derived from an EMBL/GenBank/DDBJ whole genome shotgun (WGS) entry which is preliminary data.</text>
</comment>
<evidence type="ECO:0000256" key="4">
    <source>
        <dbReference type="ARBA" id="ARBA00022824"/>
    </source>
</evidence>
<evidence type="ECO:0000313" key="7">
    <source>
        <dbReference type="Proteomes" id="UP001345219"/>
    </source>
</evidence>
<keyword evidence="7" id="KW-1185">Reference proteome</keyword>
<evidence type="ECO:0000256" key="2">
    <source>
        <dbReference type="ARBA" id="ARBA00006511"/>
    </source>
</evidence>
<sequence>MGDNPLKPAKGSAVLFFNSRPSASPDERSMHTRCTVLEGKMWVAKSFYGRAIRSGTAQSETGRGDCTDEDDKCRRWAATGECKKNPVFMISSPDYYRTWRKSCNAC</sequence>
<feature type="domain" description="ShKT" evidence="5">
    <location>
        <begin position="65"/>
        <end position="89"/>
    </location>
</feature>
<dbReference type="GO" id="GO:0004656">
    <property type="term" value="F:procollagen-proline 4-dioxygenase activity"/>
    <property type="evidence" value="ECO:0007669"/>
    <property type="project" value="UniProtKB-EC"/>
</dbReference>
<dbReference type="AlphaFoldDB" id="A0AAN7KJJ6"/>
<dbReference type="EMBL" id="JAXIOK010000005">
    <property type="protein sequence ID" value="KAK4770293.1"/>
    <property type="molecule type" value="Genomic_DNA"/>
</dbReference>
<dbReference type="Gene3D" id="2.60.120.620">
    <property type="entry name" value="q2cbj1_9rhob like domain"/>
    <property type="match status" value="1"/>
</dbReference>
<name>A0AAN7KJJ6_9MYRT</name>
<dbReference type="InterPro" id="IPR003582">
    <property type="entry name" value="ShKT_dom"/>
</dbReference>
<evidence type="ECO:0000256" key="3">
    <source>
        <dbReference type="ARBA" id="ARBA00012269"/>
    </source>
</evidence>
<dbReference type="GO" id="GO:0005783">
    <property type="term" value="C:endoplasmic reticulum"/>
    <property type="evidence" value="ECO:0007669"/>
    <property type="project" value="UniProtKB-SubCell"/>
</dbReference>
<evidence type="ECO:0000313" key="6">
    <source>
        <dbReference type="EMBL" id="KAK4770293.1"/>
    </source>
</evidence>
<dbReference type="Pfam" id="PF01549">
    <property type="entry name" value="ShK"/>
    <property type="match status" value="1"/>
</dbReference>
<dbReference type="EC" id="1.14.11.2" evidence="3"/>
<accession>A0AAN7KJJ6</accession>
<evidence type="ECO:0000259" key="5">
    <source>
        <dbReference type="Pfam" id="PF01549"/>
    </source>
</evidence>
<evidence type="ECO:0000256" key="1">
    <source>
        <dbReference type="ARBA" id="ARBA00004240"/>
    </source>
</evidence>
<comment type="similarity">
    <text evidence="2">Belongs to the P4HA family.</text>
</comment>